<evidence type="ECO:0000313" key="4">
    <source>
        <dbReference type="Proteomes" id="UP000247810"/>
    </source>
</evidence>
<dbReference type="VEuPathDB" id="FungiDB:BO71DRAFT_403552"/>
<evidence type="ECO:0000313" key="3">
    <source>
        <dbReference type="EMBL" id="PYH91241.1"/>
    </source>
</evidence>
<proteinExistence type="predicted"/>
<dbReference type="Proteomes" id="UP000247810">
    <property type="component" value="Unassembled WGS sequence"/>
</dbReference>
<evidence type="ECO:0000313" key="2">
    <source>
        <dbReference type="EMBL" id="PYH88804.1"/>
    </source>
</evidence>
<keyword evidence="4" id="KW-1185">Reference proteome</keyword>
<dbReference type="VEuPathDB" id="FungiDB:BO71DRAFT_401574"/>
<dbReference type="EMBL" id="KZ826064">
    <property type="protein sequence ID" value="PYH88804.1"/>
    <property type="molecule type" value="Genomic_DNA"/>
</dbReference>
<organism evidence="3 4">
    <name type="scientific">Aspergillus ellipticus CBS 707.79</name>
    <dbReference type="NCBI Taxonomy" id="1448320"/>
    <lineage>
        <taxon>Eukaryota</taxon>
        <taxon>Fungi</taxon>
        <taxon>Dikarya</taxon>
        <taxon>Ascomycota</taxon>
        <taxon>Pezizomycotina</taxon>
        <taxon>Eurotiomycetes</taxon>
        <taxon>Eurotiomycetidae</taxon>
        <taxon>Eurotiales</taxon>
        <taxon>Aspergillaceae</taxon>
        <taxon>Aspergillus</taxon>
        <taxon>Aspergillus subgen. Circumdati</taxon>
    </lineage>
</organism>
<dbReference type="AlphaFoldDB" id="A0A319D2G1"/>
<gene>
    <name evidence="3" type="ORF">BO71DRAFT_401574</name>
    <name evidence="2" type="ORF">BO71DRAFT_403552</name>
</gene>
<accession>A0A319D2G1</accession>
<protein>
    <submittedName>
        <fullName evidence="3">Uncharacterized protein</fullName>
    </submittedName>
</protein>
<sequence length="83" mass="8590">MRGRCVASTVNTDEGHPILISSANDSVLHGSTTPTRLVTIHPQGLASKIYTTPTTTVGGTSRSPEIASSIPSSIADSRPTVET</sequence>
<name>A0A319D2G1_9EURO</name>
<reference evidence="3 4" key="1">
    <citation type="submission" date="2018-02" db="EMBL/GenBank/DDBJ databases">
        <title>The genomes of Aspergillus section Nigri reveals drivers in fungal speciation.</title>
        <authorList>
            <consortium name="DOE Joint Genome Institute"/>
            <person name="Vesth T.C."/>
            <person name="Nybo J."/>
            <person name="Theobald S."/>
            <person name="Brandl J."/>
            <person name="Frisvad J.C."/>
            <person name="Nielsen K.F."/>
            <person name="Lyhne E.K."/>
            <person name="Kogle M.E."/>
            <person name="Kuo A."/>
            <person name="Riley R."/>
            <person name="Clum A."/>
            <person name="Nolan M."/>
            <person name="Lipzen A."/>
            <person name="Salamov A."/>
            <person name="Henrissat B."/>
            <person name="Wiebenga A."/>
            <person name="De vries R.P."/>
            <person name="Grigoriev I.V."/>
            <person name="Mortensen U.H."/>
            <person name="Andersen M.R."/>
            <person name="Baker S.E."/>
        </authorList>
    </citation>
    <scope>NUCLEOTIDE SEQUENCE [LARGE SCALE GENOMIC DNA]</scope>
    <source>
        <strain evidence="3 4">CBS 707.79</strain>
    </source>
</reference>
<dbReference type="EMBL" id="KZ825952">
    <property type="protein sequence ID" value="PYH91241.1"/>
    <property type="molecule type" value="Genomic_DNA"/>
</dbReference>
<evidence type="ECO:0000256" key="1">
    <source>
        <dbReference type="SAM" id="MobiDB-lite"/>
    </source>
</evidence>
<feature type="region of interest" description="Disordered" evidence="1">
    <location>
        <begin position="51"/>
        <end position="83"/>
    </location>
</feature>